<accession>A0A975G394</accession>
<evidence type="ECO:0000256" key="1">
    <source>
        <dbReference type="SAM" id="MobiDB-lite"/>
    </source>
</evidence>
<evidence type="ECO:0000313" key="3">
    <source>
        <dbReference type="Proteomes" id="UP000676409"/>
    </source>
</evidence>
<protein>
    <submittedName>
        <fullName evidence="2">Uncharacterized protein</fullName>
    </submittedName>
</protein>
<name>A0A975G394_9CAUL</name>
<dbReference type="RefSeq" id="WP_211939937.1">
    <property type="nucleotide sequence ID" value="NZ_CP073078.1"/>
</dbReference>
<gene>
    <name evidence="2" type="ORF">KCG34_08490</name>
</gene>
<sequence>MSSDPVTLKSFFCDDDGRPVFDCCDPKAMGEALDEAAHLLPHALLDEARTGYARTVEQLFQVRLEDILISGWSSVSALKECIRQSRKRPDETLPFYLADHTLTSTHHPSLDVMLGPTEIARLPFEIDLSLELKAVQLGIRDGRIDSLESGRCKGSAAFAVGDKTLLKHDTPEFALPGRLDFHDHPEARDAPTPRNGR</sequence>
<dbReference type="AlphaFoldDB" id="A0A975G394"/>
<reference evidence="2" key="1">
    <citation type="submission" date="2021-04" db="EMBL/GenBank/DDBJ databases">
        <title>The complete genome sequence of Caulobacter sp. S6.</title>
        <authorList>
            <person name="Tang Y."/>
            <person name="Ouyang W."/>
            <person name="Liu Q."/>
            <person name="Huang B."/>
            <person name="Guo Z."/>
            <person name="Lei P."/>
        </authorList>
    </citation>
    <scope>NUCLEOTIDE SEQUENCE</scope>
    <source>
        <strain evidence="2">S6</strain>
    </source>
</reference>
<organism evidence="2 3">
    <name type="scientific">Phenylobacterium montanum</name>
    <dbReference type="NCBI Taxonomy" id="2823693"/>
    <lineage>
        <taxon>Bacteria</taxon>
        <taxon>Pseudomonadati</taxon>
        <taxon>Pseudomonadota</taxon>
        <taxon>Alphaproteobacteria</taxon>
        <taxon>Caulobacterales</taxon>
        <taxon>Caulobacteraceae</taxon>
        <taxon>Phenylobacterium</taxon>
    </lineage>
</organism>
<dbReference type="Proteomes" id="UP000676409">
    <property type="component" value="Chromosome"/>
</dbReference>
<feature type="region of interest" description="Disordered" evidence="1">
    <location>
        <begin position="176"/>
        <end position="197"/>
    </location>
</feature>
<dbReference type="EMBL" id="CP073078">
    <property type="protein sequence ID" value="QUD89886.1"/>
    <property type="molecule type" value="Genomic_DNA"/>
</dbReference>
<feature type="compositionally biased region" description="Basic and acidic residues" evidence="1">
    <location>
        <begin position="179"/>
        <end position="191"/>
    </location>
</feature>
<keyword evidence="3" id="KW-1185">Reference proteome</keyword>
<evidence type="ECO:0000313" key="2">
    <source>
        <dbReference type="EMBL" id="QUD89886.1"/>
    </source>
</evidence>
<proteinExistence type="predicted"/>
<dbReference type="KEGG" id="caul:KCG34_08490"/>